<protein>
    <submittedName>
        <fullName evidence="3">Predicted dehydrogenase</fullName>
    </submittedName>
</protein>
<dbReference type="RefSeq" id="WP_073063532.1">
    <property type="nucleotide sequence ID" value="NZ_FQUS01000010.1"/>
</dbReference>
<dbReference type="GO" id="GO:0000166">
    <property type="term" value="F:nucleotide binding"/>
    <property type="evidence" value="ECO:0007669"/>
    <property type="project" value="InterPro"/>
</dbReference>
<dbReference type="Gene3D" id="3.30.360.10">
    <property type="entry name" value="Dihydrodipicolinate Reductase, domain 2"/>
    <property type="match status" value="1"/>
</dbReference>
<dbReference type="SUPFAM" id="SSF55347">
    <property type="entry name" value="Glyceraldehyde-3-phosphate dehydrogenase-like, C-terminal domain"/>
    <property type="match status" value="1"/>
</dbReference>
<gene>
    <name evidence="3" type="ORF">SAMN05443144_11015</name>
</gene>
<evidence type="ECO:0000259" key="2">
    <source>
        <dbReference type="Pfam" id="PF01408"/>
    </source>
</evidence>
<dbReference type="InterPro" id="IPR050463">
    <property type="entry name" value="Gfo/Idh/MocA_oxidrdct_glycsds"/>
</dbReference>
<dbReference type="STRING" id="1194090.SAMN05443144_11015"/>
<dbReference type="SUPFAM" id="SSF51735">
    <property type="entry name" value="NAD(P)-binding Rossmann-fold domains"/>
    <property type="match status" value="1"/>
</dbReference>
<dbReference type="AlphaFoldDB" id="A0A1M5CKS9"/>
<proteinExistence type="predicted"/>
<name>A0A1M5CKS9_9BACT</name>
<keyword evidence="4" id="KW-1185">Reference proteome</keyword>
<dbReference type="InterPro" id="IPR000683">
    <property type="entry name" value="Gfo/Idh/MocA-like_OxRdtase_N"/>
</dbReference>
<dbReference type="OrthoDB" id="9771072at2"/>
<feature type="region of interest" description="Disordered" evidence="1">
    <location>
        <begin position="29"/>
        <end position="51"/>
    </location>
</feature>
<accession>A0A1M5CKS9</accession>
<dbReference type="Pfam" id="PF01408">
    <property type="entry name" value="GFO_IDH_MocA"/>
    <property type="match status" value="1"/>
</dbReference>
<dbReference type="PANTHER" id="PTHR43818:SF5">
    <property type="entry name" value="OXIDOREDUCTASE FAMILY PROTEIN"/>
    <property type="match status" value="1"/>
</dbReference>
<organism evidence="3 4">
    <name type="scientific">Fodinibius roseus</name>
    <dbReference type="NCBI Taxonomy" id="1194090"/>
    <lineage>
        <taxon>Bacteria</taxon>
        <taxon>Pseudomonadati</taxon>
        <taxon>Balneolota</taxon>
        <taxon>Balneolia</taxon>
        <taxon>Balneolales</taxon>
        <taxon>Balneolaceae</taxon>
        <taxon>Fodinibius</taxon>
    </lineage>
</organism>
<feature type="domain" description="Gfo/Idh/MocA-like oxidoreductase N-terminal" evidence="2">
    <location>
        <begin position="59"/>
        <end position="177"/>
    </location>
</feature>
<dbReference type="EMBL" id="FQUS01000010">
    <property type="protein sequence ID" value="SHF55364.1"/>
    <property type="molecule type" value="Genomic_DNA"/>
</dbReference>
<dbReference type="Proteomes" id="UP000184041">
    <property type="component" value="Unassembled WGS sequence"/>
</dbReference>
<dbReference type="Gene3D" id="3.40.50.720">
    <property type="entry name" value="NAD(P)-binding Rossmann-like Domain"/>
    <property type="match status" value="1"/>
</dbReference>
<evidence type="ECO:0000256" key="1">
    <source>
        <dbReference type="SAM" id="MobiDB-lite"/>
    </source>
</evidence>
<reference evidence="3 4" key="1">
    <citation type="submission" date="2016-11" db="EMBL/GenBank/DDBJ databases">
        <authorList>
            <person name="Jaros S."/>
            <person name="Januszkiewicz K."/>
            <person name="Wedrychowicz H."/>
        </authorList>
    </citation>
    <scope>NUCLEOTIDE SEQUENCE [LARGE SCALE GENOMIC DNA]</scope>
    <source>
        <strain evidence="3 4">DSM 21986</strain>
    </source>
</reference>
<dbReference type="PANTHER" id="PTHR43818">
    <property type="entry name" value="BCDNA.GH03377"/>
    <property type="match status" value="1"/>
</dbReference>
<evidence type="ECO:0000313" key="4">
    <source>
        <dbReference type="Proteomes" id="UP000184041"/>
    </source>
</evidence>
<evidence type="ECO:0000313" key="3">
    <source>
        <dbReference type="EMBL" id="SHF55364.1"/>
    </source>
</evidence>
<sequence>MGHSDEFARRSFLKKLGLATAGILGTPFLSHGSGTGGNEQTLDPGPGDTRQYAKNDHIQLALIGAGKMGQGNGRTALEHNGVELVAACDLYESRLNRCRELFGSDLAVTTDYREILDREDVDAVVVATPDHWHDTIAVDALRSNKAVYLEKPMVQHIEEGYGVIDAAKKGGSPIMVGSTSTSDIVYRKARELYRNGEIGRLNLVESYYDRYSAMGAWQYSIPPSASTGNVDWDTFLKDLPKIPFDPKRFFRWRNYRDYGTGVAGDLFVHLFSGIHLVTGSKGPHRIMARGGLRFWDDGRDVPDLMTGMYEYPQTEAHPAFTLTLRVNLADGSGGGRLMRFVGSEGEIVISGDRVTLSKAKLPEEPGMTIYEFGEEVRNEYREYYHEKYGDEQRPSSVEPEVFTYKAPEGYSSRYDHFGNFFGAVRNGSALLQDASFGLRAAAPALASNLSYFQNEIIEWDPENMELL</sequence>
<dbReference type="InterPro" id="IPR036291">
    <property type="entry name" value="NAD(P)-bd_dom_sf"/>
</dbReference>